<dbReference type="InterPro" id="IPR009057">
    <property type="entry name" value="Homeodomain-like_sf"/>
</dbReference>
<dbReference type="PRINTS" id="PR00455">
    <property type="entry name" value="HTHTETR"/>
</dbReference>
<sequence length="178" mass="19858">MSADERREAVLRAARVEFGQLGYAAATTEAIARRVGVSQPYLFRLFPSKKAIFLASIDYCFDRLELRFEAAAEGLTGEDALTAMGTSYSGLLDDRPTLQMQLQMWSAACHDDEVRTLARRRMAGLWQQIARLSGADEKRIMQFMASGMLLNVFASLDLPRITEQLGETLMGLVDRPTT</sequence>
<protein>
    <submittedName>
        <fullName evidence="4">TetR family transcriptional regulator</fullName>
    </submittedName>
</protein>
<dbReference type="Gene3D" id="1.10.357.10">
    <property type="entry name" value="Tetracycline Repressor, domain 2"/>
    <property type="match status" value="1"/>
</dbReference>
<feature type="domain" description="HTH tetR-type" evidence="3">
    <location>
        <begin position="4"/>
        <end position="64"/>
    </location>
</feature>
<reference evidence="5" key="1">
    <citation type="journal article" date="2019" name="Int. J. Syst. Evol. Microbiol.">
        <title>The Global Catalogue of Microorganisms (GCM) 10K type strain sequencing project: providing services to taxonomists for standard genome sequencing and annotation.</title>
        <authorList>
            <consortium name="The Broad Institute Genomics Platform"/>
            <consortium name="The Broad Institute Genome Sequencing Center for Infectious Disease"/>
            <person name="Wu L."/>
            <person name="Ma J."/>
        </authorList>
    </citation>
    <scope>NUCLEOTIDE SEQUENCE [LARGE SCALE GENOMIC DNA]</scope>
    <source>
        <strain evidence="5">JCM 13249</strain>
    </source>
</reference>
<dbReference type="EMBL" id="BAAALS010000002">
    <property type="protein sequence ID" value="GAA1736922.1"/>
    <property type="molecule type" value="Genomic_DNA"/>
</dbReference>
<keyword evidence="5" id="KW-1185">Reference proteome</keyword>
<name>A0ABP4VSX6_9ACTN</name>
<dbReference type="Gene3D" id="1.10.10.60">
    <property type="entry name" value="Homeodomain-like"/>
    <property type="match status" value="1"/>
</dbReference>
<proteinExistence type="predicted"/>
<gene>
    <name evidence="4" type="ORF">GCM10009681_04350</name>
</gene>
<dbReference type="Pfam" id="PF00440">
    <property type="entry name" value="TetR_N"/>
    <property type="match status" value="1"/>
</dbReference>
<evidence type="ECO:0000256" key="2">
    <source>
        <dbReference type="PROSITE-ProRule" id="PRU00335"/>
    </source>
</evidence>
<accession>A0ABP4VSX6</accession>
<dbReference type="PROSITE" id="PS50977">
    <property type="entry name" value="HTH_TETR_2"/>
    <property type="match status" value="1"/>
</dbReference>
<dbReference type="PANTHER" id="PTHR30055">
    <property type="entry name" value="HTH-TYPE TRANSCRIPTIONAL REGULATOR RUTR"/>
    <property type="match status" value="1"/>
</dbReference>
<comment type="caution">
    <text evidence="4">The sequence shown here is derived from an EMBL/GenBank/DDBJ whole genome shotgun (WGS) entry which is preliminary data.</text>
</comment>
<keyword evidence="1 2" id="KW-0238">DNA-binding</keyword>
<evidence type="ECO:0000313" key="5">
    <source>
        <dbReference type="Proteomes" id="UP001500655"/>
    </source>
</evidence>
<dbReference type="InterPro" id="IPR050109">
    <property type="entry name" value="HTH-type_TetR-like_transc_reg"/>
</dbReference>
<evidence type="ECO:0000256" key="1">
    <source>
        <dbReference type="ARBA" id="ARBA00023125"/>
    </source>
</evidence>
<dbReference type="PANTHER" id="PTHR30055:SF146">
    <property type="entry name" value="HTH-TYPE TRANSCRIPTIONAL DUAL REGULATOR CECR"/>
    <property type="match status" value="1"/>
</dbReference>
<dbReference type="SUPFAM" id="SSF46689">
    <property type="entry name" value="Homeodomain-like"/>
    <property type="match status" value="1"/>
</dbReference>
<feature type="DNA-binding region" description="H-T-H motif" evidence="2">
    <location>
        <begin position="27"/>
        <end position="46"/>
    </location>
</feature>
<dbReference type="Proteomes" id="UP001500655">
    <property type="component" value="Unassembled WGS sequence"/>
</dbReference>
<evidence type="ECO:0000313" key="4">
    <source>
        <dbReference type="EMBL" id="GAA1736922.1"/>
    </source>
</evidence>
<evidence type="ECO:0000259" key="3">
    <source>
        <dbReference type="PROSITE" id="PS50977"/>
    </source>
</evidence>
<organism evidence="4 5">
    <name type="scientific">Luedemannella helvata</name>
    <dbReference type="NCBI Taxonomy" id="349315"/>
    <lineage>
        <taxon>Bacteria</taxon>
        <taxon>Bacillati</taxon>
        <taxon>Actinomycetota</taxon>
        <taxon>Actinomycetes</taxon>
        <taxon>Micromonosporales</taxon>
        <taxon>Micromonosporaceae</taxon>
        <taxon>Luedemannella</taxon>
    </lineage>
</organism>
<dbReference type="RefSeq" id="WP_344076170.1">
    <property type="nucleotide sequence ID" value="NZ_BAAALS010000002.1"/>
</dbReference>
<dbReference type="InterPro" id="IPR001647">
    <property type="entry name" value="HTH_TetR"/>
</dbReference>